<dbReference type="AlphaFoldDB" id="A0A1G9LB90"/>
<dbReference type="GO" id="GO:0008713">
    <property type="term" value="F:ADP-heptose-lipopolysaccharide heptosyltransferase activity"/>
    <property type="evidence" value="ECO:0007669"/>
    <property type="project" value="TreeGrafter"/>
</dbReference>
<dbReference type="CDD" id="cd03789">
    <property type="entry name" value="GT9_LPS_heptosyltransferase"/>
    <property type="match status" value="1"/>
</dbReference>
<gene>
    <name evidence="3" type="ORF">SAMN05192555_105208</name>
</gene>
<dbReference type="RefSeq" id="WP_089658034.1">
    <property type="nucleotide sequence ID" value="NZ_FNGH01000005.1"/>
</dbReference>
<keyword evidence="1" id="KW-0328">Glycosyltransferase</keyword>
<dbReference type="PANTHER" id="PTHR30160:SF19">
    <property type="entry name" value="LIPOPOLYSACCHARIDE HEPTOSYLTRANSFERASE 1"/>
    <property type="match status" value="1"/>
</dbReference>
<dbReference type="EMBL" id="FNGH01000005">
    <property type="protein sequence ID" value="SDL58795.1"/>
    <property type="molecule type" value="Genomic_DNA"/>
</dbReference>
<dbReference type="PANTHER" id="PTHR30160">
    <property type="entry name" value="TETRAACYLDISACCHARIDE 4'-KINASE-RELATED"/>
    <property type="match status" value="1"/>
</dbReference>
<dbReference type="SUPFAM" id="SSF53756">
    <property type="entry name" value="UDP-Glycosyltransferase/glycogen phosphorylase"/>
    <property type="match status" value="1"/>
</dbReference>
<evidence type="ECO:0000256" key="1">
    <source>
        <dbReference type="ARBA" id="ARBA00022676"/>
    </source>
</evidence>
<reference evidence="4" key="1">
    <citation type="submission" date="2016-10" db="EMBL/GenBank/DDBJ databases">
        <authorList>
            <person name="Varghese N."/>
            <person name="Submissions S."/>
        </authorList>
    </citation>
    <scope>NUCLEOTIDE SEQUENCE [LARGE SCALE GENOMIC DNA]</scope>
    <source>
        <strain evidence="4">AAP</strain>
    </source>
</reference>
<dbReference type="GO" id="GO:0009244">
    <property type="term" value="P:lipopolysaccharide core region biosynthetic process"/>
    <property type="evidence" value="ECO:0007669"/>
    <property type="project" value="TreeGrafter"/>
</dbReference>
<dbReference type="Proteomes" id="UP000199107">
    <property type="component" value="Unassembled WGS sequence"/>
</dbReference>
<keyword evidence="2 3" id="KW-0808">Transferase</keyword>
<dbReference type="InterPro" id="IPR002201">
    <property type="entry name" value="Glyco_trans_9"/>
</dbReference>
<evidence type="ECO:0000313" key="4">
    <source>
        <dbReference type="Proteomes" id="UP000199107"/>
    </source>
</evidence>
<dbReference type="GO" id="GO:0005829">
    <property type="term" value="C:cytosol"/>
    <property type="evidence" value="ECO:0007669"/>
    <property type="project" value="TreeGrafter"/>
</dbReference>
<keyword evidence="4" id="KW-1185">Reference proteome</keyword>
<sequence length="344" mass="39272">MKAWVEKGGYLNHTGRRWLSRLHVDNIKRIVVIRQCAFGDMMATRPFLVELRRFFPGAHITLSTVSRYQYALPHDLVDAVHVLDTEQRSLKGRWAQLKALGEPDVLFDLADTARSRLLTLLTPARVKLGFPYRRSFNRLLFDIGILRSDFHYEAEVLLDFLKIMGHKPQYPLEFAMPRHRRETAHPRIVYFPFAAMAEKSLSPESWCGVIEQAAQRLPQFEHVLLEGHKDEEGSEFLDQVLVQHDNVSVQPRLSLDALGPYMAASSVLVSGDTGVRNLALATHTPTLGIFFMTVPFRYWPRYEDCHEAVFHRDGQVPGRMDIVDGLEALLNRLYPARGVTAGQA</sequence>
<accession>A0A1G9LB90</accession>
<name>A0A1G9LB90_9GAMM</name>
<evidence type="ECO:0000313" key="3">
    <source>
        <dbReference type="EMBL" id="SDL58795.1"/>
    </source>
</evidence>
<dbReference type="InterPro" id="IPR051199">
    <property type="entry name" value="LPS_LOS_Heptosyltrfase"/>
</dbReference>
<dbReference type="Gene3D" id="3.40.50.2000">
    <property type="entry name" value="Glycogen Phosphorylase B"/>
    <property type="match status" value="2"/>
</dbReference>
<dbReference type="STRING" id="48727.SAMN05192555_105208"/>
<dbReference type="Pfam" id="PF01075">
    <property type="entry name" value="Glyco_transf_9"/>
    <property type="match status" value="1"/>
</dbReference>
<evidence type="ECO:0000256" key="2">
    <source>
        <dbReference type="ARBA" id="ARBA00022679"/>
    </source>
</evidence>
<proteinExistence type="predicted"/>
<dbReference type="OrthoDB" id="5884953at2"/>
<organism evidence="3 4">
    <name type="scientific">Franzmannia pantelleriensis</name>
    <dbReference type="NCBI Taxonomy" id="48727"/>
    <lineage>
        <taxon>Bacteria</taxon>
        <taxon>Pseudomonadati</taxon>
        <taxon>Pseudomonadota</taxon>
        <taxon>Gammaproteobacteria</taxon>
        <taxon>Oceanospirillales</taxon>
        <taxon>Halomonadaceae</taxon>
        <taxon>Franzmannia</taxon>
    </lineage>
</organism>
<protein>
    <submittedName>
        <fullName evidence="3">ADP-heptose:LPS heptosyltransferase</fullName>
    </submittedName>
</protein>